<protein>
    <submittedName>
        <fullName evidence="1">Uncharacterized protein</fullName>
    </submittedName>
</protein>
<accession>A0ABD2BIW0</accession>
<keyword evidence="2" id="KW-1185">Reference proteome</keyword>
<proteinExistence type="predicted"/>
<sequence>MHPGNWKSSFARIRKYSQGYRSQPNRRIDKLTHFLRGVIRCSASKNYKYSRLLTAQRIIRVSKVPSFGAEPINSQKNSIHTV</sequence>
<gene>
    <name evidence="1" type="ORF">V1477_014938</name>
</gene>
<reference evidence="1 2" key="1">
    <citation type="journal article" date="2024" name="Ann. Entomol. Soc. Am.">
        <title>Genomic analyses of the southern and eastern yellowjacket wasps (Hymenoptera: Vespidae) reveal evolutionary signatures of social life.</title>
        <authorList>
            <person name="Catto M.A."/>
            <person name="Caine P.B."/>
            <person name="Orr S.E."/>
            <person name="Hunt B.G."/>
            <person name="Goodisman M.A.D."/>
        </authorList>
    </citation>
    <scope>NUCLEOTIDE SEQUENCE [LARGE SCALE GENOMIC DNA]</scope>
    <source>
        <strain evidence="1">232</strain>
        <tissue evidence="1">Head and thorax</tissue>
    </source>
</reference>
<name>A0ABD2BIW0_VESMC</name>
<evidence type="ECO:0000313" key="2">
    <source>
        <dbReference type="Proteomes" id="UP001607303"/>
    </source>
</evidence>
<dbReference type="AlphaFoldDB" id="A0ABD2BIW0"/>
<dbReference type="EMBL" id="JAYRBN010000075">
    <property type="protein sequence ID" value="KAL2732697.1"/>
    <property type="molecule type" value="Genomic_DNA"/>
</dbReference>
<evidence type="ECO:0000313" key="1">
    <source>
        <dbReference type="EMBL" id="KAL2732697.1"/>
    </source>
</evidence>
<comment type="caution">
    <text evidence="1">The sequence shown here is derived from an EMBL/GenBank/DDBJ whole genome shotgun (WGS) entry which is preliminary data.</text>
</comment>
<dbReference type="Proteomes" id="UP001607303">
    <property type="component" value="Unassembled WGS sequence"/>
</dbReference>
<organism evidence="1 2">
    <name type="scientific">Vespula maculifrons</name>
    <name type="common">Eastern yellow jacket</name>
    <name type="synonym">Wasp</name>
    <dbReference type="NCBI Taxonomy" id="7453"/>
    <lineage>
        <taxon>Eukaryota</taxon>
        <taxon>Metazoa</taxon>
        <taxon>Ecdysozoa</taxon>
        <taxon>Arthropoda</taxon>
        <taxon>Hexapoda</taxon>
        <taxon>Insecta</taxon>
        <taxon>Pterygota</taxon>
        <taxon>Neoptera</taxon>
        <taxon>Endopterygota</taxon>
        <taxon>Hymenoptera</taxon>
        <taxon>Apocrita</taxon>
        <taxon>Aculeata</taxon>
        <taxon>Vespoidea</taxon>
        <taxon>Vespidae</taxon>
        <taxon>Vespinae</taxon>
        <taxon>Vespula</taxon>
    </lineage>
</organism>